<dbReference type="InterPro" id="IPR050345">
    <property type="entry name" value="Aliph_Amidase/BUP"/>
</dbReference>
<dbReference type="RefSeq" id="WP_145267586.1">
    <property type="nucleotide sequence ID" value="NZ_CP036426.1"/>
</dbReference>
<dbReference type="InterPro" id="IPR003010">
    <property type="entry name" value="C-N_Hydrolase"/>
</dbReference>
<evidence type="ECO:0000259" key="3">
    <source>
        <dbReference type="PROSITE" id="PS50263"/>
    </source>
</evidence>
<accession>A0A518GX84</accession>
<protein>
    <submittedName>
        <fullName evidence="4">(R)-stereoselective amidase</fullName>
        <ecNumber evidence="4">3.5.1.100</ecNumber>
    </submittedName>
</protein>
<name>A0A518GX84_9BACT</name>
<dbReference type="SUPFAM" id="SSF56317">
    <property type="entry name" value="Carbon-nitrogen hydrolase"/>
    <property type="match status" value="1"/>
</dbReference>
<feature type="domain" description="CN hydrolase" evidence="3">
    <location>
        <begin position="3"/>
        <end position="258"/>
    </location>
</feature>
<dbReference type="AlphaFoldDB" id="A0A518GX84"/>
<dbReference type="InterPro" id="IPR036526">
    <property type="entry name" value="C-N_Hydrolase_sf"/>
</dbReference>
<dbReference type="PROSITE" id="PS50263">
    <property type="entry name" value="CN_HYDROLASE"/>
    <property type="match status" value="1"/>
</dbReference>
<evidence type="ECO:0000256" key="2">
    <source>
        <dbReference type="SAM" id="MobiDB-lite"/>
    </source>
</evidence>
<dbReference type="CDD" id="cd07197">
    <property type="entry name" value="nitrilase"/>
    <property type="match status" value="1"/>
</dbReference>
<evidence type="ECO:0000313" key="5">
    <source>
        <dbReference type="Proteomes" id="UP000317835"/>
    </source>
</evidence>
<dbReference type="EMBL" id="CP036426">
    <property type="protein sequence ID" value="QDV33183.1"/>
    <property type="molecule type" value="Genomic_DNA"/>
</dbReference>
<feature type="region of interest" description="Disordered" evidence="2">
    <location>
        <begin position="258"/>
        <end position="293"/>
    </location>
</feature>
<proteinExistence type="predicted"/>
<dbReference type="OrthoDB" id="2826359at2"/>
<evidence type="ECO:0000256" key="1">
    <source>
        <dbReference type="ARBA" id="ARBA00022801"/>
    </source>
</evidence>
<dbReference type="GO" id="GO:0016811">
    <property type="term" value="F:hydrolase activity, acting on carbon-nitrogen (but not peptide) bonds, in linear amides"/>
    <property type="evidence" value="ECO:0007669"/>
    <property type="project" value="TreeGrafter"/>
</dbReference>
<keyword evidence="1 4" id="KW-0378">Hydrolase</keyword>
<dbReference type="EC" id="3.5.1.100" evidence="4"/>
<dbReference type="PANTHER" id="PTHR43674:SF16">
    <property type="entry name" value="CARBON-NITROGEN FAMILY, PUTATIVE (AFU_ORTHOLOGUE AFUA_5G02350)-RELATED"/>
    <property type="match status" value="1"/>
</dbReference>
<dbReference type="Pfam" id="PF00795">
    <property type="entry name" value="CN_hydrolase"/>
    <property type="match status" value="1"/>
</dbReference>
<feature type="compositionally biased region" description="Polar residues" evidence="2">
    <location>
        <begin position="276"/>
        <end position="293"/>
    </location>
</feature>
<organism evidence="4 5">
    <name type="scientific">Tautonia plasticadhaerens</name>
    <dbReference type="NCBI Taxonomy" id="2527974"/>
    <lineage>
        <taxon>Bacteria</taxon>
        <taxon>Pseudomonadati</taxon>
        <taxon>Planctomycetota</taxon>
        <taxon>Planctomycetia</taxon>
        <taxon>Isosphaerales</taxon>
        <taxon>Isosphaeraceae</taxon>
        <taxon>Tautonia</taxon>
    </lineage>
</organism>
<evidence type="ECO:0000313" key="4">
    <source>
        <dbReference type="EMBL" id="QDV33183.1"/>
    </source>
</evidence>
<gene>
    <name evidence="4" type="primary">ramA_2</name>
    <name evidence="4" type="ORF">ElP_10250</name>
</gene>
<reference evidence="4 5" key="1">
    <citation type="submission" date="2019-02" db="EMBL/GenBank/DDBJ databases">
        <title>Deep-cultivation of Planctomycetes and their phenomic and genomic characterization uncovers novel biology.</title>
        <authorList>
            <person name="Wiegand S."/>
            <person name="Jogler M."/>
            <person name="Boedeker C."/>
            <person name="Pinto D."/>
            <person name="Vollmers J."/>
            <person name="Rivas-Marin E."/>
            <person name="Kohn T."/>
            <person name="Peeters S.H."/>
            <person name="Heuer A."/>
            <person name="Rast P."/>
            <person name="Oberbeckmann S."/>
            <person name="Bunk B."/>
            <person name="Jeske O."/>
            <person name="Meyerdierks A."/>
            <person name="Storesund J.E."/>
            <person name="Kallscheuer N."/>
            <person name="Luecker S."/>
            <person name="Lage O.M."/>
            <person name="Pohl T."/>
            <person name="Merkel B.J."/>
            <person name="Hornburger P."/>
            <person name="Mueller R.-W."/>
            <person name="Bruemmer F."/>
            <person name="Labrenz M."/>
            <person name="Spormann A.M."/>
            <person name="Op den Camp H."/>
            <person name="Overmann J."/>
            <person name="Amann R."/>
            <person name="Jetten M.S.M."/>
            <person name="Mascher T."/>
            <person name="Medema M.H."/>
            <person name="Devos D.P."/>
            <person name="Kaster A.-K."/>
            <person name="Ovreas L."/>
            <person name="Rohde M."/>
            <person name="Galperin M.Y."/>
            <person name="Jogler C."/>
        </authorList>
    </citation>
    <scope>NUCLEOTIDE SEQUENCE [LARGE SCALE GENOMIC DNA]</scope>
    <source>
        <strain evidence="4 5">ElP</strain>
    </source>
</reference>
<dbReference type="PANTHER" id="PTHR43674">
    <property type="entry name" value="NITRILASE C965.09-RELATED"/>
    <property type="match status" value="1"/>
</dbReference>
<dbReference type="Proteomes" id="UP000317835">
    <property type="component" value="Chromosome"/>
</dbReference>
<dbReference type="Gene3D" id="3.60.110.10">
    <property type="entry name" value="Carbon-nitrogen hydrolase"/>
    <property type="match status" value="1"/>
</dbReference>
<keyword evidence="5" id="KW-1185">Reference proteome</keyword>
<sequence length="293" mass="32108">MQLRAAAIQMRSTPGDVPGNLDRADASLARCRDEGVDLAVLPEMFNTGYCSRGNYHPIAEDGRGRTLSHLVDRSRRWGIHVAAGYVEHHAGHLYDSLAFCSPDGGLEVYRKRHLVFWECARFRRGRDPLVVSTPWGRVGFAICADMIYRRVWLDYKGRIDLAVVAAAWPDFADRRSGRPHWLYGGLGPLSGEIPRLVAQDLGIAVVFANQCGETESKLPMMPRIVDRFAGRSSLCDGRRSLPVRAGTEEEVVLASLTIPSRPSTAASKPDRGASPCRSTSLSESAGWSSTSAA</sequence>
<dbReference type="KEGG" id="tpla:ElP_10250"/>